<gene>
    <name evidence="1" type="ORF">D791_01848</name>
</gene>
<evidence type="ECO:0000313" key="2">
    <source>
        <dbReference type="Proteomes" id="UP000019464"/>
    </source>
</evidence>
<dbReference type="STRING" id="1229521.D791_01848"/>
<dbReference type="EMBL" id="AONB01000007">
    <property type="protein sequence ID" value="EXJ11390.1"/>
    <property type="molecule type" value="Genomic_DNA"/>
</dbReference>
<dbReference type="AlphaFoldDB" id="W9VLI2"/>
<dbReference type="NCBIfam" id="TIGR04062">
    <property type="entry name" value="dnd_assoc_4"/>
    <property type="match status" value="1"/>
</dbReference>
<reference evidence="1 2" key="2">
    <citation type="journal article" date="2015" name="Syst. Appl. Microbiol.">
        <title>Nitrincola nitratireducens sp. nov. isolated from a haloalkaline crater lake.</title>
        <authorList>
            <person name="Singh A."/>
            <person name="Vaidya B."/>
            <person name="Tanuku N.R."/>
            <person name="Pinnaka A.K."/>
        </authorList>
    </citation>
    <scope>NUCLEOTIDE SEQUENCE [LARGE SCALE GENOMIC DNA]</scope>
    <source>
        <strain evidence="1 2">AK23</strain>
    </source>
</reference>
<dbReference type="OrthoDB" id="5879520at2"/>
<evidence type="ECO:0000313" key="1">
    <source>
        <dbReference type="EMBL" id="EXJ11390.1"/>
    </source>
</evidence>
<name>W9VLI2_9GAMM</name>
<keyword evidence="2" id="KW-1185">Reference proteome</keyword>
<reference evidence="2" key="1">
    <citation type="submission" date="2012-11" db="EMBL/GenBank/DDBJ databases">
        <authorList>
            <person name="Singh A."/>
            <person name="Pinnaka A.K."/>
            <person name="Vaidya B."/>
        </authorList>
    </citation>
    <scope>NUCLEOTIDE SEQUENCE [LARGE SCALE GENOMIC DNA]</scope>
    <source>
        <strain evidence="2">AK23</strain>
    </source>
</reference>
<comment type="caution">
    <text evidence="1">The sequence shown here is derived from an EMBL/GenBank/DDBJ whole genome shotgun (WGS) entry which is preliminary data.</text>
</comment>
<dbReference type="RefSeq" id="WP_051514355.1">
    <property type="nucleotide sequence ID" value="NZ_AONB01000007.1"/>
</dbReference>
<protein>
    <submittedName>
        <fullName evidence="1">Dnd system-associated protein 4</fullName>
    </submittedName>
</protein>
<proteinExistence type="predicted"/>
<sequence length="165" mass="18864">MPEINIDENILNWRTVGVKRERHHEALIQRLTLDNKSIFTYLKDLMVFAAMVGHSLGRRTPLKGETIDIILDTYASDQKDGFIYLLALIEKRDGSVLKDERLRETVSVFEEYCNTGLYEITNWLDQNPGDPTGIDTLLFKILHQLAENDNCIDISSDPGDIEVVL</sequence>
<dbReference type="Proteomes" id="UP000019464">
    <property type="component" value="Unassembled WGS sequence"/>
</dbReference>
<dbReference type="InterPro" id="IPR023983">
    <property type="entry name" value="DNA_S_mod_dnd_assoc_4"/>
</dbReference>
<accession>W9VLI2</accession>
<organism evidence="1 2">
    <name type="scientific">Nitrincola nitratireducens</name>
    <dbReference type="NCBI Taxonomy" id="1229521"/>
    <lineage>
        <taxon>Bacteria</taxon>
        <taxon>Pseudomonadati</taxon>
        <taxon>Pseudomonadota</taxon>
        <taxon>Gammaproteobacteria</taxon>
        <taxon>Oceanospirillales</taxon>
        <taxon>Oceanospirillaceae</taxon>
        <taxon>Nitrincola</taxon>
    </lineage>
</organism>